<dbReference type="EMBL" id="ML994781">
    <property type="protein sequence ID" value="KAF2174731.1"/>
    <property type="molecule type" value="Genomic_DNA"/>
</dbReference>
<feature type="transmembrane region" description="Helical" evidence="1">
    <location>
        <begin position="711"/>
        <end position="735"/>
    </location>
</feature>
<proteinExistence type="predicted"/>
<keyword evidence="1" id="KW-0812">Transmembrane</keyword>
<evidence type="ECO:0000313" key="3">
    <source>
        <dbReference type="Proteomes" id="UP000800200"/>
    </source>
</evidence>
<gene>
    <name evidence="2" type="ORF">K469DRAFT_647989</name>
</gene>
<keyword evidence="1" id="KW-0472">Membrane</keyword>
<name>A0A6A6D5N5_9PEZI</name>
<sequence length="820" mass="89360">MVQVHDLTVGYVSGMIAAGLFVVQLLIAVAIPFVLVGLLKEKNSKVTASAVTWSVIGRLLHSSYWPTILQTDSATNRGVRSEVWMLSWLQTLATVLVAITGVVTPLGLYEGVGPAKTPSQQVFHYLQDTSPFVYGTLARNNLPWSRICGSLARLGCPGSPNNVTIVSNKTGNYVQADWYNSHVPQNVIDVFQSGLSTMNKTVSSVFDIQWRSYTLLQPDDRAGVILIDNGTAYPVGTYEHISTITMDDQILLVEGLIVDTRDGGIGFRNHSAPPPREYASTWSEDILFIQPQTQCVDTNLTLDFSISATTSIGTSDIANLVLTDRGGFSNIDHKYPTWEMDDMQGNPDLWRRAYKAAFLNNVYSMFFLNVTAPANKSVPGSHAFEYVNSFVGKTFPLQKNGSSPYSLTIETNKIMTSGLWGYYLEGTDEASSGSNSTMKVPPLYPNPFNITSSNFSDAVFCGPGGADDANIKNFATQCGLLYGAPRRQDGTDSQMSEPGSAWTIPMYSCVSAAMASVKTVSFRFNGSDGLSGLTVTNLVEKNYPNEDSKPLWAVENTGMSLSDVNPLWGLVKPESQGGLNLSTIRKESLMLPGFVVFGEFVPKTHQNLPGVDFYCDALGAMYDVGHDSDYSGESNNAMYRVWRGLSRTSTTAAKILNLIWTDAATNAVAGTRSIATSNESKAKRTDDSARSDANTWPVILYQREIKYHLRYAIPAVILLFVAVCMCSLMLCLIVFGRTGPSKMRKYLNKTSAGRVLAGHIYGPVVEGDGSVNDEQSSRKWVDRVGSKQITVGGAIAEAAETYVAKENISPDNSQAEPFLR</sequence>
<protein>
    <submittedName>
        <fullName evidence="2">Uncharacterized protein</fullName>
    </submittedName>
</protein>
<keyword evidence="1" id="KW-1133">Transmembrane helix</keyword>
<organism evidence="2 3">
    <name type="scientific">Zopfia rhizophila CBS 207.26</name>
    <dbReference type="NCBI Taxonomy" id="1314779"/>
    <lineage>
        <taxon>Eukaryota</taxon>
        <taxon>Fungi</taxon>
        <taxon>Dikarya</taxon>
        <taxon>Ascomycota</taxon>
        <taxon>Pezizomycotina</taxon>
        <taxon>Dothideomycetes</taxon>
        <taxon>Dothideomycetes incertae sedis</taxon>
        <taxon>Zopfiaceae</taxon>
        <taxon>Zopfia</taxon>
    </lineage>
</organism>
<accession>A0A6A6D5N5</accession>
<feature type="transmembrane region" description="Helical" evidence="1">
    <location>
        <begin position="12"/>
        <end position="39"/>
    </location>
</feature>
<evidence type="ECO:0000256" key="1">
    <source>
        <dbReference type="SAM" id="Phobius"/>
    </source>
</evidence>
<dbReference type="OrthoDB" id="3034003at2759"/>
<dbReference type="Proteomes" id="UP000800200">
    <property type="component" value="Unassembled WGS sequence"/>
</dbReference>
<dbReference type="AlphaFoldDB" id="A0A6A6D5N5"/>
<evidence type="ECO:0000313" key="2">
    <source>
        <dbReference type="EMBL" id="KAF2174731.1"/>
    </source>
</evidence>
<reference evidence="2" key="1">
    <citation type="journal article" date="2020" name="Stud. Mycol.">
        <title>101 Dothideomycetes genomes: a test case for predicting lifestyles and emergence of pathogens.</title>
        <authorList>
            <person name="Haridas S."/>
            <person name="Albert R."/>
            <person name="Binder M."/>
            <person name="Bloem J."/>
            <person name="Labutti K."/>
            <person name="Salamov A."/>
            <person name="Andreopoulos B."/>
            <person name="Baker S."/>
            <person name="Barry K."/>
            <person name="Bills G."/>
            <person name="Bluhm B."/>
            <person name="Cannon C."/>
            <person name="Castanera R."/>
            <person name="Culley D."/>
            <person name="Daum C."/>
            <person name="Ezra D."/>
            <person name="Gonzalez J."/>
            <person name="Henrissat B."/>
            <person name="Kuo A."/>
            <person name="Liang C."/>
            <person name="Lipzen A."/>
            <person name="Lutzoni F."/>
            <person name="Magnuson J."/>
            <person name="Mondo S."/>
            <person name="Nolan M."/>
            <person name="Ohm R."/>
            <person name="Pangilinan J."/>
            <person name="Park H.-J."/>
            <person name="Ramirez L."/>
            <person name="Alfaro M."/>
            <person name="Sun H."/>
            <person name="Tritt A."/>
            <person name="Yoshinaga Y."/>
            <person name="Zwiers L.-H."/>
            <person name="Turgeon B."/>
            <person name="Goodwin S."/>
            <person name="Spatafora J."/>
            <person name="Crous P."/>
            <person name="Grigoriev I."/>
        </authorList>
    </citation>
    <scope>NUCLEOTIDE SEQUENCE</scope>
    <source>
        <strain evidence="2">CBS 207.26</strain>
    </source>
</reference>
<feature type="transmembrane region" description="Helical" evidence="1">
    <location>
        <begin position="86"/>
        <end position="109"/>
    </location>
</feature>
<keyword evidence="3" id="KW-1185">Reference proteome</keyword>